<evidence type="ECO:0008006" key="4">
    <source>
        <dbReference type="Google" id="ProtNLM"/>
    </source>
</evidence>
<protein>
    <recommendedName>
        <fullName evidence="4">Ribosomal protein S14</fullName>
    </recommendedName>
</protein>
<reference evidence="2 3" key="1">
    <citation type="submission" date="2023-03" db="EMBL/GenBank/DDBJ databases">
        <title>High recombination rates correlate with genetic variation in Cardiocondyla obscurior ants.</title>
        <authorList>
            <person name="Errbii M."/>
        </authorList>
    </citation>
    <scope>NUCLEOTIDE SEQUENCE [LARGE SCALE GENOMIC DNA]</scope>
    <source>
        <strain evidence="2">Alpha-2009</strain>
        <tissue evidence="2">Whole body</tissue>
    </source>
</reference>
<evidence type="ECO:0000313" key="2">
    <source>
        <dbReference type="EMBL" id="KAL0132391.1"/>
    </source>
</evidence>
<dbReference type="EMBL" id="JADYXP020000001">
    <property type="protein sequence ID" value="KAL0132391.1"/>
    <property type="molecule type" value="Genomic_DNA"/>
</dbReference>
<sequence>MKDKPRSRVSCSQDSLPAQFRPARQPATQTDRIYAVSLKERRIYNICIYIWNFYRPRKSSDPSLAVLDTAERRRHAKKTRISRVHRGTPCALVCTADVLGVYKVGP</sequence>
<feature type="region of interest" description="Disordered" evidence="1">
    <location>
        <begin position="1"/>
        <end position="24"/>
    </location>
</feature>
<proteinExistence type="predicted"/>
<dbReference type="Proteomes" id="UP001430953">
    <property type="component" value="Unassembled WGS sequence"/>
</dbReference>
<keyword evidence="3" id="KW-1185">Reference proteome</keyword>
<evidence type="ECO:0000256" key="1">
    <source>
        <dbReference type="SAM" id="MobiDB-lite"/>
    </source>
</evidence>
<gene>
    <name evidence="2" type="ORF">PUN28_000280</name>
</gene>
<dbReference type="AlphaFoldDB" id="A0AAW2GZ37"/>
<comment type="caution">
    <text evidence="2">The sequence shown here is derived from an EMBL/GenBank/DDBJ whole genome shotgun (WGS) entry which is preliminary data.</text>
</comment>
<accession>A0AAW2GZ37</accession>
<name>A0AAW2GZ37_9HYME</name>
<organism evidence="2 3">
    <name type="scientific">Cardiocondyla obscurior</name>
    <dbReference type="NCBI Taxonomy" id="286306"/>
    <lineage>
        <taxon>Eukaryota</taxon>
        <taxon>Metazoa</taxon>
        <taxon>Ecdysozoa</taxon>
        <taxon>Arthropoda</taxon>
        <taxon>Hexapoda</taxon>
        <taxon>Insecta</taxon>
        <taxon>Pterygota</taxon>
        <taxon>Neoptera</taxon>
        <taxon>Endopterygota</taxon>
        <taxon>Hymenoptera</taxon>
        <taxon>Apocrita</taxon>
        <taxon>Aculeata</taxon>
        <taxon>Formicoidea</taxon>
        <taxon>Formicidae</taxon>
        <taxon>Myrmicinae</taxon>
        <taxon>Cardiocondyla</taxon>
    </lineage>
</organism>
<evidence type="ECO:0000313" key="3">
    <source>
        <dbReference type="Proteomes" id="UP001430953"/>
    </source>
</evidence>